<keyword evidence="2" id="KW-1185">Reference proteome</keyword>
<sequence length="176" mass="19038">MVTERPDPEPDALLITTFAPGLTQYLPNTAALLDTANLVLHPAVERLVLSGSRGIGGRPRPESDLDVSLIIAATALPAAEPAREQLLRSVLEVTLSRWQGAVECDLAAIFPVHTCGLRCFTGLQHAPPLCAHPLGCRFGIFKLQKGFDGYVPWEGVDLKRLYPILEIWQRAGGPPA</sequence>
<evidence type="ECO:0008006" key="3">
    <source>
        <dbReference type="Google" id="ProtNLM"/>
    </source>
</evidence>
<dbReference type="EMBL" id="LYXE01000110">
    <property type="protein sequence ID" value="PDV98032.1"/>
    <property type="molecule type" value="Genomic_DNA"/>
</dbReference>
<dbReference type="RefSeq" id="WP_097653754.1">
    <property type="nucleotide sequence ID" value="NZ_LYXE01000110.1"/>
</dbReference>
<organism evidence="1 2">
    <name type="scientific">Candidatus Chloroploca asiatica</name>
    <dbReference type="NCBI Taxonomy" id="1506545"/>
    <lineage>
        <taxon>Bacteria</taxon>
        <taxon>Bacillati</taxon>
        <taxon>Chloroflexota</taxon>
        <taxon>Chloroflexia</taxon>
        <taxon>Chloroflexales</taxon>
        <taxon>Chloroflexineae</taxon>
        <taxon>Oscillochloridaceae</taxon>
        <taxon>Candidatus Chloroploca</taxon>
    </lineage>
</organism>
<accession>A0A2H3KJF4</accession>
<reference evidence="1 2" key="1">
    <citation type="submission" date="2016-05" db="EMBL/GenBank/DDBJ databases">
        <authorList>
            <person name="Lavstsen T."/>
            <person name="Jespersen J.S."/>
        </authorList>
    </citation>
    <scope>NUCLEOTIDE SEQUENCE [LARGE SCALE GENOMIC DNA]</scope>
    <source>
        <strain evidence="1 2">B7-9</strain>
    </source>
</reference>
<dbReference type="Proteomes" id="UP000220922">
    <property type="component" value="Unassembled WGS sequence"/>
</dbReference>
<gene>
    <name evidence="1" type="ORF">A9Q02_02825</name>
</gene>
<comment type="caution">
    <text evidence="1">The sequence shown here is derived from an EMBL/GenBank/DDBJ whole genome shotgun (WGS) entry which is preliminary data.</text>
</comment>
<dbReference type="AlphaFoldDB" id="A0A2H3KJF4"/>
<evidence type="ECO:0000313" key="2">
    <source>
        <dbReference type="Proteomes" id="UP000220922"/>
    </source>
</evidence>
<proteinExistence type="predicted"/>
<dbReference type="OrthoDB" id="1953910at2"/>
<protein>
    <recommendedName>
        <fullName evidence="3">Polymerase nucleotidyl transferase domain-containing protein</fullName>
    </recommendedName>
</protein>
<name>A0A2H3KJF4_9CHLR</name>
<evidence type="ECO:0000313" key="1">
    <source>
        <dbReference type="EMBL" id="PDV98032.1"/>
    </source>
</evidence>